<protein>
    <recommendedName>
        <fullName evidence="1">PB1-like domain-containing protein</fullName>
    </recommendedName>
</protein>
<accession>A0A0L9T820</accession>
<dbReference type="Gramene" id="KOM26481">
    <property type="protein sequence ID" value="KOM26481"/>
    <property type="gene ID" value="LR48_Vigan277s000100"/>
</dbReference>
<evidence type="ECO:0000313" key="3">
    <source>
        <dbReference type="Proteomes" id="UP000053144"/>
    </source>
</evidence>
<organism evidence="2 3">
    <name type="scientific">Phaseolus angularis</name>
    <name type="common">Azuki bean</name>
    <name type="synonym">Vigna angularis</name>
    <dbReference type="NCBI Taxonomy" id="3914"/>
    <lineage>
        <taxon>Eukaryota</taxon>
        <taxon>Viridiplantae</taxon>
        <taxon>Streptophyta</taxon>
        <taxon>Embryophyta</taxon>
        <taxon>Tracheophyta</taxon>
        <taxon>Spermatophyta</taxon>
        <taxon>Magnoliopsida</taxon>
        <taxon>eudicotyledons</taxon>
        <taxon>Gunneridae</taxon>
        <taxon>Pentapetalae</taxon>
        <taxon>rosids</taxon>
        <taxon>fabids</taxon>
        <taxon>Fabales</taxon>
        <taxon>Fabaceae</taxon>
        <taxon>Papilionoideae</taxon>
        <taxon>50 kb inversion clade</taxon>
        <taxon>NPAAA clade</taxon>
        <taxon>indigoferoid/millettioid clade</taxon>
        <taxon>Phaseoleae</taxon>
        <taxon>Vigna</taxon>
    </lineage>
</organism>
<reference evidence="3" key="1">
    <citation type="journal article" date="2015" name="Proc. Natl. Acad. Sci. U.S.A.">
        <title>Genome sequencing of adzuki bean (Vigna angularis) provides insight into high starch and low fat accumulation and domestication.</title>
        <authorList>
            <person name="Yang K."/>
            <person name="Tian Z."/>
            <person name="Chen C."/>
            <person name="Luo L."/>
            <person name="Zhao B."/>
            <person name="Wang Z."/>
            <person name="Yu L."/>
            <person name="Li Y."/>
            <person name="Sun Y."/>
            <person name="Li W."/>
            <person name="Chen Y."/>
            <person name="Li Y."/>
            <person name="Zhang Y."/>
            <person name="Ai D."/>
            <person name="Zhao J."/>
            <person name="Shang C."/>
            <person name="Ma Y."/>
            <person name="Wu B."/>
            <person name="Wang M."/>
            <person name="Gao L."/>
            <person name="Sun D."/>
            <person name="Zhang P."/>
            <person name="Guo F."/>
            <person name="Wang W."/>
            <person name="Li Y."/>
            <person name="Wang J."/>
            <person name="Varshney R.K."/>
            <person name="Wang J."/>
            <person name="Ling H.Q."/>
            <person name="Wan P."/>
        </authorList>
    </citation>
    <scope>NUCLEOTIDE SEQUENCE</scope>
    <source>
        <strain evidence="3">cv. Jingnong 6</strain>
    </source>
</reference>
<gene>
    <name evidence="2" type="ORF">LR48_Vigan277s000100</name>
</gene>
<evidence type="ECO:0000313" key="2">
    <source>
        <dbReference type="EMBL" id="KOM26481.1"/>
    </source>
</evidence>
<dbReference type="Pfam" id="PF26130">
    <property type="entry name" value="PB1-like"/>
    <property type="match status" value="1"/>
</dbReference>
<dbReference type="EMBL" id="KQ258323">
    <property type="protein sequence ID" value="KOM26481.1"/>
    <property type="molecule type" value="Genomic_DNA"/>
</dbReference>
<dbReference type="AlphaFoldDB" id="A0A0L9T820"/>
<name>A0A0L9T820_PHAAN</name>
<proteinExistence type="predicted"/>
<feature type="domain" description="PB1-like" evidence="1">
    <location>
        <begin position="1"/>
        <end position="101"/>
    </location>
</feature>
<dbReference type="Proteomes" id="UP000053144">
    <property type="component" value="Unassembled WGS sequence"/>
</dbReference>
<evidence type="ECO:0000259" key="1">
    <source>
        <dbReference type="Pfam" id="PF26130"/>
    </source>
</evidence>
<sequence>MDERIKVVVHHCVHFVSDDNGNLKFDGEIAKWSCDPNLWCYFAILASAKDLGYIDIKELWYSLGGQSVVPDRLELLTDDRGAMHMLNIARLNDEVHLYVVHNNMEPQITEMIDWVDGDVNDEGDVARQVEGEVHSEVEGQVEGQVEVEVEVKVEG</sequence>
<dbReference type="InterPro" id="IPR058594">
    <property type="entry name" value="PB1-like_dom_pln"/>
</dbReference>